<protein>
    <submittedName>
        <fullName evidence="1">Uncharacterized protein</fullName>
    </submittedName>
</protein>
<accession>A0AAV2JPQ5</accession>
<keyword evidence="2" id="KW-1185">Reference proteome</keyword>
<evidence type="ECO:0000313" key="2">
    <source>
        <dbReference type="Proteomes" id="UP001497482"/>
    </source>
</evidence>
<organism evidence="1 2">
    <name type="scientific">Knipowitschia caucasica</name>
    <name type="common">Caucasian dwarf goby</name>
    <name type="synonym">Pomatoschistus caucasicus</name>
    <dbReference type="NCBI Taxonomy" id="637954"/>
    <lineage>
        <taxon>Eukaryota</taxon>
        <taxon>Metazoa</taxon>
        <taxon>Chordata</taxon>
        <taxon>Craniata</taxon>
        <taxon>Vertebrata</taxon>
        <taxon>Euteleostomi</taxon>
        <taxon>Actinopterygii</taxon>
        <taxon>Neopterygii</taxon>
        <taxon>Teleostei</taxon>
        <taxon>Neoteleostei</taxon>
        <taxon>Acanthomorphata</taxon>
        <taxon>Gobiaria</taxon>
        <taxon>Gobiiformes</taxon>
        <taxon>Gobioidei</taxon>
        <taxon>Gobiidae</taxon>
        <taxon>Gobiinae</taxon>
        <taxon>Knipowitschia</taxon>
    </lineage>
</organism>
<dbReference type="EMBL" id="OZ035836">
    <property type="protein sequence ID" value="CAL1579527.1"/>
    <property type="molecule type" value="Genomic_DNA"/>
</dbReference>
<gene>
    <name evidence="1" type="ORF">KC01_LOCUS10564</name>
</gene>
<sequence length="110" mass="11619">MLIISMSRQEKKLGHQLSSPKLSITVSVDQWCRTHPGSPAGPLPPTPILPDGTRFRPATHIAVKGKEMGGGGGGKLTGPNERHSIPVCWRGYGFRPAICALAVGGRPAKS</sequence>
<dbReference type="Proteomes" id="UP001497482">
    <property type="component" value="Chromosome 14"/>
</dbReference>
<evidence type="ECO:0000313" key="1">
    <source>
        <dbReference type="EMBL" id="CAL1579527.1"/>
    </source>
</evidence>
<reference evidence="1 2" key="1">
    <citation type="submission" date="2024-04" db="EMBL/GenBank/DDBJ databases">
        <authorList>
            <person name="Waldvogel A.-M."/>
            <person name="Schoenle A."/>
        </authorList>
    </citation>
    <scope>NUCLEOTIDE SEQUENCE [LARGE SCALE GENOMIC DNA]</scope>
</reference>
<dbReference type="AlphaFoldDB" id="A0AAV2JPQ5"/>
<name>A0AAV2JPQ5_KNICA</name>
<proteinExistence type="predicted"/>